<dbReference type="EMBL" id="BART01011824">
    <property type="protein sequence ID" value="GAG89052.1"/>
    <property type="molecule type" value="Genomic_DNA"/>
</dbReference>
<protein>
    <recommendedName>
        <fullName evidence="2">Alpha-1,2-fucosyltransferase</fullName>
    </recommendedName>
</protein>
<comment type="caution">
    <text evidence="1">The sequence shown here is derived from an EMBL/GenBank/DDBJ whole genome shotgun (WGS) entry which is preliminary data.</text>
</comment>
<evidence type="ECO:0008006" key="2">
    <source>
        <dbReference type="Google" id="ProtNLM"/>
    </source>
</evidence>
<proteinExistence type="predicted"/>
<dbReference type="AlphaFoldDB" id="X1C6Z0"/>
<accession>X1C6Z0</accession>
<reference evidence="1" key="1">
    <citation type="journal article" date="2014" name="Front. Microbiol.">
        <title>High frequency of phylogenetically diverse reductive dehalogenase-homologous genes in deep subseafloor sedimentary metagenomes.</title>
        <authorList>
            <person name="Kawai M."/>
            <person name="Futagami T."/>
            <person name="Toyoda A."/>
            <person name="Takaki Y."/>
            <person name="Nishi S."/>
            <person name="Hori S."/>
            <person name="Arai W."/>
            <person name="Tsubouchi T."/>
            <person name="Morono Y."/>
            <person name="Uchiyama I."/>
            <person name="Ito T."/>
            <person name="Fujiyama A."/>
            <person name="Inagaki F."/>
            <person name="Takami H."/>
        </authorList>
    </citation>
    <scope>NUCLEOTIDE SEQUENCE</scope>
    <source>
        <strain evidence="1">Expedition CK06-06</strain>
    </source>
</reference>
<evidence type="ECO:0000313" key="1">
    <source>
        <dbReference type="EMBL" id="GAG89052.1"/>
    </source>
</evidence>
<sequence>MVIVHLMGGLGNQMFQYAAGRRLAYVLGAELKLDISEFDVDKLRTYALGAFNIQEHFATAEEVAAFTISKRGILDRLVKRMLRIPFNPPATHIKEKHFHFDSSVLSLNDDVYLDGYWQSEKYFVDASDIIFIRLDNFYTTVS</sequence>
<name>X1C6Z0_9ZZZZ</name>
<gene>
    <name evidence="1" type="ORF">S01H4_24978</name>
</gene>
<organism evidence="1">
    <name type="scientific">marine sediment metagenome</name>
    <dbReference type="NCBI Taxonomy" id="412755"/>
    <lineage>
        <taxon>unclassified sequences</taxon>
        <taxon>metagenomes</taxon>
        <taxon>ecological metagenomes</taxon>
    </lineage>
</organism>